<dbReference type="PANTHER" id="PTHR47396:SF1">
    <property type="entry name" value="ATP-DEPENDENT HELICASE IRC3-RELATED"/>
    <property type="match status" value="1"/>
</dbReference>
<name>K1YIK4_9BACT</name>
<dbReference type="CDD" id="cd18785">
    <property type="entry name" value="SF2_C"/>
    <property type="match status" value="1"/>
</dbReference>
<dbReference type="InterPro" id="IPR006935">
    <property type="entry name" value="Helicase/UvrB_N"/>
</dbReference>
<comment type="caution">
    <text evidence="3">The sequence shown here is derived from an EMBL/GenBank/DDBJ whole genome shotgun (WGS) entry which is preliminary data.</text>
</comment>
<evidence type="ECO:0000259" key="2">
    <source>
        <dbReference type="PROSITE" id="PS51194"/>
    </source>
</evidence>
<dbReference type="SUPFAM" id="SSF52540">
    <property type="entry name" value="P-loop containing nucleoside triphosphate hydrolases"/>
    <property type="match status" value="2"/>
</dbReference>
<reference evidence="3" key="1">
    <citation type="journal article" date="2012" name="Science">
        <title>Fermentation, hydrogen, and sulfur metabolism in multiple uncultivated bacterial phyla.</title>
        <authorList>
            <person name="Wrighton K.C."/>
            <person name="Thomas B.C."/>
            <person name="Sharon I."/>
            <person name="Miller C.S."/>
            <person name="Castelle C.J."/>
            <person name="VerBerkmoes N.C."/>
            <person name="Wilkins M.J."/>
            <person name="Hettich R.L."/>
            <person name="Lipton M.S."/>
            <person name="Williams K.H."/>
            <person name="Long P.E."/>
            <person name="Banfield J.F."/>
        </authorList>
    </citation>
    <scope>NUCLEOTIDE SEQUENCE [LARGE SCALE GENOMIC DNA]</scope>
</reference>
<dbReference type="Pfam" id="PF04851">
    <property type="entry name" value="ResIII"/>
    <property type="match status" value="1"/>
</dbReference>
<dbReference type="GO" id="GO:0016787">
    <property type="term" value="F:hydrolase activity"/>
    <property type="evidence" value="ECO:0007669"/>
    <property type="project" value="InterPro"/>
</dbReference>
<protein>
    <submittedName>
        <fullName evidence="3">Uncharacterized protein</fullName>
    </submittedName>
</protein>
<evidence type="ECO:0000259" key="1">
    <source>
        <dbReference type="PROSITE" id="PS51192"/>
    </source>
</evidence>
<dbReference type="Pfam" id="PF00271">
    <property type="entry name" value="Helicase_C"/>
    <property type="match status" value="1"/>
</dbReference>
<dbReference type="PANTHER" id="PTHR47396">
    <property type="entry name" value="TYPE I RESTRICTION ENZYME ECOKI R PROTEIN"/>
    <property type="match status" value="1"/>
</dbReference>
<dbReference type="GO" id="GO:0005524">
    <property type="term" value="F:ATP binding"/>
    <property type="evidence" value="ECO:0007669"/>
    <property type="project" value="InterPro"/>
</dbReference>
<dbReference type="InterPro" id="IPR014001">
    <property type="entry name" value="Helicase_ATP-bd"/>
</dbReference>
<dbReference type="CDD" id="cd17926">
    <property type="entry name" value="DEXHc_RE"/>
    <property type="match status" value="1"/>
</dbReference>
<dbReference type="InterPro" id="IPR050742">
    <property type="entry name" value="Helicase_Restrict-Modif_Enz"/>
</dbReference>
<feature type="domain" description="Helicase ATP-binding" evidence="1">
    <location>
        <begin position="349"/>
        <end position="498"/>
    </location>
</feature>
<dbReference type="InterPro" id="IPR027417">
    <property type="entry name" value="P-loop_NTPase"/>
</dbReference>
<gene>
    <name evidence="3" type="ORF">ACD_80C00110G0002</name>
</gene>
<dbReference type="GO" id="GO:0003677">
    <property type="term" value="F:DNA binding"/>
    <property type="evidence" value="ECO:0007669"/>
    <property type="project" value="InterPro"/>
</dbReference>
<dbReference type="GO" id="GO:0005829">
    <property type="term" value="C:cytosol"/>
    <property type="evidence" value="ECO:0007669"/>
    <property type="project" value="TreeGrafter"/>
</dbReference>
<evidence type="ECO:0000313" key="3">
    <source>
        <dbReference type="EMBL" id="EKD25179.1"/>
    </source>
</evidence>
<accession>K1YIK4</accession>
<sequence length="718" mass="83353">MHINPGNFKIFRSLFCGRTDVHAKLWSNQNGQSGYSPVYTKDRKLKPLNDVVLLSHLLGMETVGVYPLMPDNTTHFLAIDFDKGSWFEEAQFLIKTADRFEVPAYLERSKSGLGGHVWIFFKHKIPSWKARLLGKNLLHKSKISRKFSYDRMFPSQDRHTGKGFGNLIALPLQGKFSMGGNTVFIDENGEVYDDQWKFLSNIKKLNHSEVDRILKRFSNTEEITEVEEPIIQTKETSHTKLIFSNNISISQNFLPTDLYTFIRSKVNFPNPQFYELERRGFSTWNTSRMIINFETTDGVLLIPRGFLPEIENFCKSHDIKVEIDDRRILTKKISFKSSLELRSYQKNVVKSLLKEDQIILEAKPGFGKTMVALYCILKRKQPTLIVVHTKALLYQWQKRIEDCFDLEKGDIGIIGNQKWKIGNKITIASYQTLARRDIDEIQNEFGFVIIDECHHVPAKTFTDVVKKLSAKYILGLTATAFRRDKLDKLMTLYVGPILKSDDKSFIKDDKTKLMPTVPTILKLRSTDFQLNSGLNSNFHEIGDRLLCNDNRNNLILNDVIEALNMGGKCLVLSERVEHCQLLLDLIRQKVKGLHAATVSGKMTRKERDKLIKRMKQPRFRLLLATGKLIGEGFDWPELTHLFLTYPFSWKGRLIQYLGRVQRQHDNKKMVFVYDYVDDKVPMLKAMYYKRLRAYRQMGLVSKKDRKQVLHNENQLALF</sequence>
<dbReference type="PROSITE" id="PS51192">
    <property type="entry name" value="HELICASE_ATP_BIND_1"/>
    <property type="match status" value="1"/>
</dbReference>
<dbReference type="SMART" id="SM00487">
    <property type="entry name" value="DEXDc"/>
    <property type="match status" value="1"/>
</dbReference>
<feature type="domain" description="Helicase C-terminal" evidence="2">
    <location>
        <begin position="555"/>
        <end position="706"/>
    </location>
</feature>
<proteinExistence type="predicted"/>
<dbReference type="Gene3D" id="3.40.50.300">
    <property type="entry name" value="P-loop containing nucleotide triphosphate hydrolases"/>
    <property type="match status" value="2"/>
</dbReference>
<dbReference type="AlphaFoldDB" id="K1YIK4"/>
<organism evidence="3">
    <name type="scientific">uncultured bacterium</name>
    <name type="common">gcode 4</name>
    <dbReference type="NCBI Taxonomy" id="1234023"/>
    <lineage>
        <taxon>Bacteria</taxon>
        <taxon>environmental samples</taxon>
    </lineage>
</organism>
<dbReference type="InterPro" id="IPR054347">
    <property type="entry name" value="TOTE_primase"/>
</dbReference>
<dbReference type="EMBL" id="AMFJ01036117">
    <property type="protein sequence ID" value="EKD25179.1"/>
    <property type="molecule type" value="Genomic_DNA"/>
</dbReference>
<dbReference type="PROSITE" id="PS51194">
    <property type="entry name" value="HELICASE_CTER"/>
    <property type="match status" value="1"/>
</dbReference>
<dbReference type="Pfam" id="PF22548">
    <property type="entry name" value="AEP-TOTE"/>
    <property type="match status" value="1"/>
</dbReference>
<dbReference type="InterPro" id="IPR001650">
    <property type="entry name" value="Helicase_C-like"/>
</dbReference>